<feature type="domain" description="BioF2-like acetyltransferase" evidence="2">
    <location>
        <begin position="216"/>
        <end position="361"/>
    </location>
</feature>
<organism evidence="3 4">
    <name type="scientific">Streptomyces piniterrae</name>
    <dbReference type="NCBI Taxonomy" id="2571125"/>
    <lineage>
        <taxon>Bacteria</taxon>
        <taxon>Bacillati</taxon>
        <taxon>Actinomycetota</taxon>
        <taxon>Actinomycetes</taxon>
        <taxon>Kitasatosporales</taxon>
        <taxon>Streptomycetaceae</taxon>
        <taxon>Streptomyces</taxon>
    </lineage>
</organism>
<accession>A0A4U0NNA6</accession>
<dbReference type="SUPFAM" id="SSF55729">
    <property type="entry name" value="Acyl-CoA N-acyltransferases (Nat)"/>
    <property type="match status" value="1"/>
</dbReference>
<evidence type="ECO:0000313" key="4">
    <source>
        <dbReference type="Proteomes" id="UP000308697"/>
    </source>
</evidence>
<dbReference type="OrthoDB" id="3452668at2"/>
<dbReference type="Proteomes" id="UP000308697">
    <property type="component" value="Unassembled WGS sequence"/>
</dbReference>
<sequence length="426" mass="46070">MTPRRTPPDAPGTAGAAAPAPLSPGAVSAAPGPAGLPGRREPAAPPPAELPATLCRDPEEFAALATDWRALQRRCRAATPFQSHAWLYSWWLSYGTPGRLRIVLVRRAGRLVGAAPLMLTYRPLPVLVPLGGSITDFSDVLLDDSCAQLAAGALAEGLRRAARGAVVDLREVRPGAAAERLYAAWPGPRRTLTDSVCLELPGVPMPQLLARLTGARARRVRAKLRKLDALGIEEHAVPAHEVPAAVANMLRLHGLQWAGRGVTPEHLRPRFADHLVRATREMVAGGDAVLTEYRMAGRVMAADLMLMSTDLAGGYLFGADPELRARKVDITTMLMRHDARHVVETRRGALSLLRGTEPYKRHWRPVAVANQRLLLSRRAAAPALRLYAAQAHGRALAAGLARERLTSLRGVRARLNAWQTRGASRR</sequence>
<dbReference type="EMBL" id="SUMB01000003">
    <property type="protein sequence ID" value="TJZ55949.1"/>
    <property type="molecule type" value="Genomic_DNA"/>
</dbReference>
<dbReference type="GO" id="GO:0016740">
    <property type="term" value="F:transferase activity"/>
    <property type="evidence" value="ECO:0007669"/>
    <property type="project" value="UniProtKB-KW"/>
</dbReference>
<feature type="region of interest" description="Disordered" evidence="1">
    <location>
        <begin position="1"/>
        <end position="52"/>
    </location>
</feature>
<feature type="compositionally biased region" description="Low complexity" evidence="1">
    <location>
        <begin position="11"/>
        <end position="37"/>
    </location>
</feature>
<dbReference type="Pfam" id="PF13480">
    <property type="entry name" value="Acetyltransf_6"/>
    <property type="match status" value="1"/>
</dbReference>
<proteinExistence type="predicted"/>
<reference evidence="3 4" key="1">
    <citation type="submission" date="2019-04" db="EMBL/GenBank/DDBJ databases">
        <title>Streptomyces piniterrae sp. nov., a heliquinomycin-producing actinomycete isolated from rhizosphere soil of Pinus yunnanensis.</title>
        <authorList>
            <person name="Zhuang X."/>
            <person name="Zhao J."/>
        </authorList>
    </citation>
    <scope>NUCLEOTIDE SEQUENCE [LARGE SCALE GENOMIC DNA]</scope>
    <source>
        <strain evidence="4">jys28</strain>
    </source>
</reference>
<dbReference type="AlphaFoldDB" id="A0A4U0NNA6"/>
<keyword evidence="3" id="KW-0808">Transferase</keyword>
<evidence type="ECO:0000256" key="1">
    <source>
        <dbReference type="SAM" id="MobiDB-lite"/>
    </source>
</evidence>
<name>A0A4U0NNA6_9ACTN</name>
<dbReference type="InterPro" id="IPR016181">
    <property type="entry name" value="Acyl_CoA_acyltransferase"/>
</dbReference>
<protein>
    <submittedName>
        <fullName evidence="3">GNAT family N-acetyltransferase</fullName>
    </submittedName>
</protein>
<evidence type="ECO:0000259" key="2">
    <source>
        <dbReference type="Pfam" id="PF13480"/>
    </source>
</evidence>
<gene>
    <name evidence="3" type="ORF">FCH28_11785</name>
</gene>
<dbReference type="InterPro" id="IPR038740">
    <property type="entry name" value="BioF2-like_GNAT_dom"/>
</dbReference>
<keyword evidence="4" id="KW-1185">Reference proteome</keyword>
<comment type="caution">
    <text evidence="3">The sequence shown here is derived from an EMBL/GenBank/DDBJ whole genome shotgun (WGS) entry which is preliminary data.</text>
</comment>
<evidence type="ECO:0000313" key="3">
    <source>
        <dbReference type="EMBL" id="TJZ55949.1"/>
    </source>
</evidence>